<accession>A0A4R2PET3</accession>
<dbReference type="SUPFAM" id="SSF53335">
    <property type="entry name" value="S-adenosyl-L-methionine-dependent methyltransferases"/>
    <property type="match status" value="1"/>
</dbReference>
<gene>
    <name evidence="4" type="ORF">EV659_10877</name>
</gene>
<keyword evidence="1 4" id="KW-0808">Transferase</keyword>
<dbReference type="AlphaFoldDB" id="A0A4R2PET3"/>
<name>A0A4R2PET3_RHOSA</name>
<feature type="compositionally biased region" description="Basic and acidic residues" evidence="2">
    <location>
        <begin position="340"/>
        <end position="349"/>
    </location>
</feature>
<dbReference type="Pfam" id="PF08241">
    <property type="entry name" value="Methyltransf_11"/>
    <property type="match status" value="1"/>
</dbReference>
<keyword evidence="4" id="KW-0489">Methyltransferase</keyword>
<dbReference type="InParanoid" id="A0A4R2PET3"/>
<protein>
    <submittedName>
        <fullName evidence="4">Methyltransferase family protein</fullName>
    </submittedName>
</protein>
<organism evidence="4 5">
    <name type="scientific">Rhodothalassium salexigens DSM 2132</name>
    <dbReference type="NCBI Taxonomy" id="1188247"/>
    <lineage>
        <taxon>Bacteria</taxon>
        <taxon>Pseudomonadati</taxon>
        <taxon>Pseudomonadota</taxon>
        <taxon>Alphaproteobacteria</taxon>
        <taxon>Rhodothalassiales</taxon>
        <taxon>Rhodothalassiaceae</taxon>
        <taxon>Rhodothalassium</taxon>
    </lineage>
</organism>
<evidence type="ECO:0000313" key="4">
    <source>
        <dbReference type="EMBL" id="TCP32978.1"/>
    </source>
</evidence>
<dbReference type="RefSeq" id="WP_132708913.1">
    <property type="nucleotide sequence ID" value="NZ_JACIGF010000008.1"/>
</dbReference>
<dbReference type="Proteomes" id="UP000295399">
    <property type="component" value="Unassembled WGS sequence"/>
</dbReference>
<dbReference type="GO" id="GO:0008757">
    <property type="term" value="F:S-adenosylmethionine-dependent methyltransferase activity"/>
    <property type="evidence" value="ECO:0007669"/>
    <property type="project" value="InterPro"/>
</dbReference>
<dbReference type="EMBL" id="SLXO01000008">
    <property type="protein sequence ID" value="TCP32978.1"/>
    <property type="molecule type" value="Genomic_DNA"/>
</dbReference>
<dbReference type="Gene3D" id="3.40.50.150">
    <property type="entry name" value="Vaccinia Virus protein VP39"/>
    <property type="match status" value="1"/>
</dbReference>
<proteinExistence type="predicted"/>
<dbReference type="PANTHER" id="PTHR44068:SF11">
    <property type="entry name" value="GERANYL DIPHOSPHATE 2-C-METHYLTRANSFERASE"/>
    <property type="match status" value="1"/>
</dbReference>
<comment type="caution">
    <text evidence="4">The sequence shown here is derived from an EMBL/GenBank/DDBJ whole genome shotgun (WGS) entry which is preliminary data.</text>
</comment>
<keyword evidence="5" id="KW-1185">Reference proteome</keyword>
<sequence>MTQTLPPDSGQLFRHPLDASPLTAATGDDGTIAALLGADGSRFAVDDGIPDLIWPRTLGEAERTAQATYEEVADVYDKYIHLTFDTFNTDETTERRRMVDRLALSPGQTVLEFGCGTGRTSALIAERLGAHGTLLLQELARPVLVQARAKAAKLATPSHVALANGSYLPLADNSVDAVFHFGGINMFSDIGRCFAEAARVTKPGGRVVIGDENMPVWLRDTEMGRVLMNSNHHYRCPVPFEHIPVEARDVACEWIIGGVFYVISFTVGEGAPYADLDFQIPGRRGGTHRTRYYGQLEGVTPEAKRHAQDQAARAGMSLHAWLDRLIRTADGTPDTDTETEDKNGKGGGR</sequence>
<evidence type="ECO:0000313" key="5">
    <source>
        <dbReference type="Proteomes" id="UP000295399"/>
    </source>
</evidence>
<dbReference type="InterPro" id="IPR029063">
    <property type="entry name" value="SAM-dependent_MTases_sf"/>
</dbReference>
<evidence type="ECO:0000256" key="1">
    <source>
        <dbReference type="ARBA" id="ARBA00022679"/>
    </source>
</evidence>
<feature type="domain" description="Methyltransferase type 11" evidence="3">
    <location>
        <begin position="111"/>
        <end position="209"/>
    </location>
</feature>
<dbReference type="OrthoDB" id="21342at2"/>
<dbReference type="InterPro" id="IPR050447">
    <property type="entry name" value="Erg6_SMT_methyltransf"/>
</dbReference>
<dbReference type="InterPro" id="IPR013216">
    <property type="entry name" value="Methyltransf_11"/>
</dbReference>
<evidence type="ECO:0000259" key="3">
    <source>
        <dbReference type="Pfam" id="PF08241"/>
    </source>
</evidence>
<dbReference type="GO" id="GO:0032259">
    <property type="term" value="P:methylation"/>
    <property type="evidence" value="ECO:0007669"/>
    <property type="project" value="UniProtKB-KW"/>
</dbReference>
<reference evidence="4 5" key="1">
    <citation type="submission" date="2019-03" db="EMBL/GenBank/DDBJ databases">
        <title>Genomic Encyclopedia of Type Strains, Phase IV (KMG-IV): sequencing the most valuable type-strain genomes for metagenomic binning, comparative biology and taxonomic classification.</title>
        <authorList>
            <person name="Goeker M."/>
        </authorList>
    </citation>
    <scope>NUCLEOTIDE SEQUENCE [LARGE SCALE GENOMIC DNA]</scope>
    <source>
        <strain evidence="4 5">DSM 2132</strain>
    </source>
</reference>
<evidence type="ECO:0000256" key="2">
    <source>
        <dbReference type="SAM" id="MobiDB-lite"/>
    </source>
</evidence>
<dbReference type="PANTHER" id="PTHR44068">
    <property type="entry name" value="ZGC:194242"/>
    <property type="match status" value="1"/>
</dbReference>
<dbReference type="CDD" id="cd02440">
    <property type="entry name" value="AdoMet_MTases"/>
    <property type="match status" value="1"/>
</dbReference>
<feature type="region of interest" description="Disordered" evidence="2">
    <location>
        <begin position="329"/>
        <end position="349"/>
    </location>
</feature>